<proteinExistence type="predicted"/>
<gene>
    <name evidence="2" type="ORF">HKK74_01880</name>
</gene>
<organism evidence="2 3">
    <name type="scientific">Actinomadura alba</name>
    <dbReference type="NCBI Taxonomy" id="406431"/>
    <lineage>
        <taxon>Bacteria</taxon>
        <taxon>Bacillati</taxon>
        <taxon>Actinomycetota</taxon>
        <taxon>Actinomycetes</taxon>
        <taxon>Streptosporangiales</taxon>
        <taxon>Thermomonosporaceae</taxon>
        <taxon>Actinomadura</taxon>
    </lineage>
</organism>
<name>A0ABR7LHV2_9ACTN</name>
<reference evidence="2 3" key="1">
    <citation type="submission" date="2020-06" db="EMBL/GenBank/DDBJ databases">
        <title>Actinomadura xiongansis sp. nov., isolated from soil of Baiyangdian.</title>
        <authorList>
            <person name="Zhang X."/>
        </authorList>
    </citation>
    <scope>NUCLEOTIDE SEQUENCE [LARGE SCALE GENOMIC DNA]</scope>
    <source>
        <strain evidence="2 3">HBUM206468</strain>
    </source>
</reference>
<comment type="caution">
    <text evidence="2">The sequence shown here is derived from an EMBL/GenBank/DDBJ whole genome shotgun (WGS) entry which is preliminary data.</text>
</comment>
<sequence length="135" mass="15053">MYVIYNPTGGDERRWEYKAEDLPSSEAEDIEDATATTFDEFQVALLKGGARARRALLWVLLKRNTPGLRFADVSFRMGELQIEFDSAEKSRLREGVAKAKGLSDSDREMALQLLADEDEGEDPKEDPPEDGGTPA</sequence>
<feature type="region of interest" description="Disordered" evidence="1">
    <location>
        <begin position="112"/>
        <end position="135"/>
    </location>
</feature>
<evidence type="ECO:0000313" key="3">
    <source>
        <dbReference type="Proteomes" id="UP000805614"/>
    </source>
</evidence>
<keyword evidence="3" id="KW-1185">Reference proteome</keyword>
<protein>
    <submittedName>
        <fullName evidence="2">Uncharacterized protein</fullName>
    </submittedName>
</protein>
<feature type="compositionally biased region" description="Acidic residues" evidence="1">
    <location>
        <begin position="115"/>
        <end position="129"/>
    </location>
</feature>
<dbReference type="EMBL" id="JABVEC010000001">
    <property type="protein sequence ID" value="MBC6464253.1"/>
    <property type="molecule type" value="Genomic_DNA"/>
</dbReference>
<evidence type="ECO:0000313" key="2">
    <source>
        <dbReference type="EMBL" id="MBC6464253.1"/>
    </source>
</evidence>
<evidence type="ECO:0000256" key="1">
    <source>
        <dbReference type="SAM" id="MobiDB-lite"/>
    </source>
</evidence>
<accession>A0ABR7LHV2</accession>
<dbReference type="RefSeq" id="WP_187241188.1">
    <property type="nucleotide sequence ID" value="NZ_BAAAOK010000011.1"/>
</dbReference>
<dbReference type="Proteomes" id="UP000805614">
    <property type="component" value="Unassembled WGS sequence"/>
</dbReference>